<evidence type="ECO:0000256" key="1">
    <source>
        <dbReference type="ARBA" id="ARBA00004123"/>
    </source>
</evidence>
<name>A0A6G0YC51_APHCR</name>
<evidence type="ECO:0000256" key="5">
    <source>
        <dbReference type="ARBA" id="ARBA00023015"/>
    </source>
</evidence>
<evidence type="ECO:0000313" key="10">
    <source>
        <dbReference type="EMBL" id="KAF0753129.1"/>
    </source>
</evidence>
<keyword evidence="4" id="KW-0862">Zinc</keyword>
<dbReference type="PANTHER" id="PTHR46481">
    <property type="entry name" value="ZINC FINGER BED DOMAIN-CONTAINING PROTEIN 4"/>
    <property type="match status" value="1"/>
</dbReference>
<feature type="domain" description="BED-type" evidence="9">
    <location>
        <begin position="12"/>
        <end position="56"/>
    </location>
</feature>
<accession>A0A6G0YC51</accession>
<feature type="non-terminal residue" evidence="10">
    <location>
        <position position="1"/>
    </location>
</feature>
<dbReference type="GO" id="GO:0003677">
    <property type="term" value="F:DNA binding"/>
    <property type="evidence" value="ECO:0007669"/>
    <property type="project" value="InterPro"/>
</dbReference>
<evidence type="ECO:0000256" key="4">
    <source>
        <dbReference type="ARBA" id="ARBA00022833"/>
    </source>
</evidence>
<dbReference type="InterPro" id="IPR036236">
    <property type="entry name" value="Znf_C2H2_sf"/>
</dbReference>
<keyword evidence="6" id="KW-0804">Transcription</keyword>
<evidence type="ECO:0000256" key="3">
    <source>
        <dbReference type="ARBA" id="ARBA00022771"/>
    </source>
</evidence>
<dbReference type="PROSITE" id="PS50808">
    <property type="entry name" value="ZF_BED"/>
    <property type="match status" value="1"/>
</dbReference>
<dbReference type="GO" id="GO:0008270">
    <property type="term" value="F:zinc ion binding"/>
    <property type="evidence" value="ECO:0007669"/>
    <property type="project" value="UniProtKB-KW"/>
</dbReference>
<comment type="caution">
    <text evidence="10">The sequence shown here is derived from an EMBL/GenBank/DDBJ whole genome shotgun (WGS) entry which is preliminary data.</text>
</comment>
<dbReference type="OrthoDB" id="8193841at2759"/>
<dbReference type="InterPro" id="IPR003656">
    <property type="entry name" value="Znf_BED"/>
</dbReference>
<evidence type="ECO:0000313" key="11">
    <source>
        <dbReference type="Proteomes" id="UP000478052"/>
    </source>
</evidence>
<keyword evidence="7" id="KW-0539">Nucleus</keyword>
<dbReference type="GO" id="GO:0009791">
    <property type="term" value="P:post-embryonic development"/>
    <property type="evidence" value="ECO:0007669"/>
    <property type="project" value="UniProtKB-ARBA"/>
</dbReference>
<dbReference type="SUPFAM" id="SSF57667">
    <property type="entry name" value="beta-beta-alpha zinc fingers"/>
    <property type="match status" value="1"/>
</dbReference>
<dbReference type="Pfam" id="PF02892">
    <property type="entry name" value="zf-BED"/>
    <property type="match status" value="1"/>
</dbReference>
<keyword evidence="5" id="KW-0805">Transcription regulation</keyword>
<evidence type="ECO:0000256" key="2">
    <source>
        <dbReference type="ARBA" id="ARBA00022723"/>
    </source>
</evidence>
<gene>
    <name evidence="10" type="ORF">FWK35_00022867</name>
</gene>
<dbReference type="SUPFAM" id="SSF53098">
    <property type="entry name" value="Ribonuclease H-like"/>
    <property type="match status" value="1"/>
</dbReference>
<dbReference type="SMART" id="SM00614">
    <property type="entry name" value="ZnF_BED"/>
    <property type="match status" value="1"/>
</dbReference>
<evidence type="ECO:0000259" key="9">
    <source>
        <dbReference type="PROSITE" id="PS50808"/>
    </source>
</evidence>
<reference evidence="10 11" key="1">
    <citation type="submission" date="2019-08" db="EMBL/GenBank/DDBJ databases">
        <title>Whole genome of Aphis craccivora.</title>
        <authorList>
            <person name="Voronova N.V."/>
            <person name="Shulinski R.S."/>
            <person name="Bandarenka Y.V."/>
            <person name="Zhorov D.G."/>
            <person name="Warner D."/>
        </authorList>
    </citation>
    <scope>NUCLEOTIDE SEQUENCE [LARGE SCALE GENOMIC DNA]</scope>
    <source>
        <strain evidence="10">180601</strain>
        <tissue evidence="10">Whole Body</tissue>
    </source>
</reference>
<dbReference type="PANTHER" id="PTHR46481:SF10">
    <property type="entry name" value="ZINC FINGER BED DOMAIN-CONTAINING PROTEIN 39"/>
    <property type="match status" value="1"/>
</dbReference>
<dbReference type="InterPro" id="IPR012337">
    <property type="entry name" value="RNaseH-like_sf"/>
</dbReference>
<evidence type="ECO:0000256" key="6">
    <source>
        <dbReference type="ARBA" id="ARBA00023163"/>
    </source>
</evidence>
<keyword evidence="3 8" id="KW-0863">Zinc-finger</keyword>
<dbReference type="InterPro" id="IPR052035">
    <property type="entry name" value="ZnF_BED_domain_contain"/>
</dbReference>
<dbReference type="Proteomes" id="UP000478052">
    <property type="component" value="Unassembled WGS sequence"/>
</dbReference>
<proteinExistence type="predicted"/>
<keyword evidence="11" id="KW-1185">Reference proteome</keyword>
<sequence length="326" mass="37343">KKNFFEMSNSRKLRSDMWRYFMYVDEHYAKCDICKTKISHKTTMSNLEKHIERKHPLINLQPEVDYEISQPSTSNSAQVTTLGLQSMPTVCLCQVNPSTLIVEENVDNPSSKFVESSNHIIKKRKTTNTLLNYIPRKMTNTYQSQLDDSLLKLIYLDCQPFSITENEGFKQFVNLLNPAYKLPSRHKLSKTSLPFAYEKLFNETKLKVQEEALSVCLTTDCWTSINNTSFLAVTAHYVDPNFNLKSVLLQCAPFTEKHTSLNLSIIIQSIIDEWQLKDKIVLVVSDNAANIKGAISKLELKHFGCFAHSLNLIVQGALNSINIKFY</sequence>
<keyword evidence="2" id="KW-0479">Metal-binding</keyword>
<evidence type="ECO:0000256" key="8">
    <source>
        <dbReference type="PROSITE-ProRule" id="PRU00027"/>
    </source>
</evidence>
<organism evidence="10 11">
    <name type="scientific">Aphis craccivora</name>
    <name type="common">Cowpea aphid</name>
    <dbReference type="NCBI Taxonomy" id="307492"/>
    <lineage>
        <taxon>Eukaryota</taxon>
        <taxon>Metazoa</taxon>
        <taxon>Ecdysozoa</taxon>
        <taxon>Arthropoda</taxon>
        <taxon>Hexapoda</taxon>
        <taxon>Insecta</taxon>
        <taxon>Pterygota</taxon>
        <taxon>Neoptera</taxon>
        <taxon>Paraneoptera</taxon>
        <taxon>Hemiptera</taxon>
        <taxon>Sternorrhyncha</taxon>
        <taxon>Aphidomorpha</taxon>
        <taxon>Aphidoidea</taxon>
        <taxon>Aphididae</taxon>
        <taxon>Aphidini</taxon>
        <taxon>Aphis</taxon>
        <taxon>Aphis</taxon>
    </lineage>
</organism>
<dbReference type="SUPFAM" id="SSF140996">
    <property type="entry name" value="Hermes dimerisation domain"/>
    <property type="match status" value="1"/>
</dbReference>
<protein>
    <recommendedName>
        <fullName evidence="9">BED-type domain-containing protein</fullName>
    </recommendedName>
</protein>
<comment type="subcellular location">
    <subcellularLocation>
        <location evidence="1">Nucleus</location>
    </subcellularLocation>
</comment>
<dbReference type="GO" id="GO:0005634">
    <property type="term" value="C:nucleus"/>
    <property type="evidence" value="ECO:0007669"/>
    <property type="project" value="UniProtKB-SubCell"/>
</dbReference>
<dbReference type="EMBL" id="VUJU01004825">
    <property type="protein sequence ID" value="KAF0753129.1"/>
    <property type="molecule type" value="Genomic_DNA"/>
</dbReference>
<dbReference type="AlphaFoldDB" id="A0A6G0YC51"/>
<evidence type="ECO:0000256" key="7">
    <source>
        <dbReference type="ARBA" id="ARBA00023242"/>
    </source>
</evidence>